<name>A0A452SBF9_URSAM</name>
<dbReference type="GeneTree" id="ENSGT01030000240268"/>
<dbReference type="Ensembl" id="ENSUAMT00000033086.1">
    <property type="protein sequence ID" value="ENSUAMP00000029655.1"/>
    <property type="gene ID" value="ENSUAMG00000022829.1"/>
</dbReference>
<evidence type="ECO:0000313" key="2">
    <source>
        <dbReference type="Proteomes" id="UP000291022"/>
    </source>
</evidence>
<organism evidence="1 2">
    <name type="scientific">Ursus americanus</name>
    <name type="common">American black bear</name>
    <name type="synonym">Euarctos americanus</name>
    <dbReference type="NCBI Taxonomy" id="9643"/>
    <lineage>
        <taxon>Eukaryota</taxon>
        <taxon>Metazoa</taxon>
        <taxon>Chordata</taxon>
        <taxon>Craniata</taxon>
        <taxon>Vertebrata</taxon>
        <taxon>Euteleostomi</taxon>
        <taxon>Mammalia</taxon>
        <taxon>Eutheria</taxon>
        <taxon>Laurasiatheria</taxon>
        <taxon>Carnivora</taxon>
        <taxon>Caniformia</taxon>
        <taxon>Ursidae</taxon>
        <taxon>Ursus</taxon>
    </lineage>
</organism>
<evidence type="ECO:0000313" key="1">
    <source>
        <dbReference type="Ensembl" id="ENSUAMP00000029655.1"/>
    </source>
</evidence>
<sequence length="94" mass="10484">APCLAGSLLLPLSRGLQLGPIRCLQPEARLGLSHAWGLPATPRDWDKVHGIEYQRNNIKRKHKHHWTGVGAQLSPFSSQIYLPRVLSSKRVKSS</sequence>
<dbReference type="AlphaFoldDB" id="A0A452SBF9"/>
<reference evidence="1" key="2">
    <citation type="submission" date="2025-08" db="UniProtKB">
        <authorList>
            <consortium name="Ensembl"/>
        </authorList>
    </citation>
    <scope>IDENTIFICATION</scope>
</reference>
<evidence type="ECO:0008006" key="3">
    <source>
        <dbReference type="Google" id="ProtNLM"/>
    </source>
</evidence>
<protein>
    <recommendedName>
        <fullName evidence="3">39S ribosomal protein L34, mitochondrial</fullName>
    </recommendedName>
</protein>
<reference evidence="1" key="3">
    <citation type="submission" date="2025-09" db="UniProtKB">
        <authorList>
            <consortium name="Ensembl"/>
        </authorList>
    </citation>
    <scope>IDENTIFICATION</scope>
</reference>
<proteinExistence type="predicted"/>
<accession>A0A452SBF9</accession>
<reference evidence="2" key="1">
    <citation type="submission" date="2016-06" db="EMBL/GenBank/DDBJ databases">
        <title>De novo assembly and RNA-Seq shows season-dependent expression and editing in black bear kidneys.</title>
        <authorList>
            <person name="Korstanje R."/>
            <person name="Srivastava A."/>
            <person name="Sarsani V.K."/>
            <person name="Sheehan S.M."/>
            <person name="Seger R.L."/>
            <person name="Barter M.E."/>
            <person name="Lindqvist C."/>
            <person name="Brody L.C."/>
            <person name="Mullikin J.C."/>
        </authorList>
    </citation>
    <scope>NUCLEOTIDE SEQUENCE [LARGE SCALE GENOMIC DNA]</scope>
</reference>
<keyword evidence="2" id="KW-1185">Reference proteome</keyword>
<dbReference type="Proteomes" id="UP000291022">
    <property type="component" value="Unassembled WGS sequence"/>
</dbReference>
<dbReference type="STRING" id="9643.ENSUAMP00000029655"/>